<evidence type="ECO:0000313" key="2">
    <source>
        <dbReference type="EMBL" id="KAA2237426.1"/>
    </source>
</evidence>
<accession>A0A5B2VFP3</accession>
<dbReference type="EMBL" id="VUOA01000019">
    <property type="protein sequence ID" value="KAA2237426.1"/>
    <property type="molecule type" value="Genomic_DNA"/>
</dbReference>
<proteinExistence type="predicted"/>
<feature type="chain" id="PRO_5022905324" description="Bacteriocin" evidence="1">
    <location>
        <begin position="20"/>
        <end position="91"/>
    </location>
</feature>
<feature type="signal peptide" evidence="1">
    <location>
        <begin position="1"/>
        <end position="19"/>
    </location>
</feature>
<evidence type="ECO:0000313" key="3">
    <source>
        <dbReference type="Proteomes" id="UP000323142"/>
    </source>
</evidence>
<reference evidence="2 3" key="2">
    <citation type="submission" date="2019-09" db="EMBL/GenBank/DDBJ databases">
        <authorList>
            <person name="Jin C."/>
        </authorList>
    </citation>
    <scope>NUCLEOTIDE SEQUENCE [LARGE SCALE GENOMIC DNA]</scope>
    <source>
        <strain evidence="2 3">BN140002</strain>
    </source>
</reference>
<reference evidence="2 3" key="1">
    <citation type="submission" date="2019-09" db="EMBL/GenBank/DDBJ databases">
        <title>Salinarimonas rosea gen. nov., sp. nov., a new member of the a-2 subgroup of the Proteobacteria.</title>
        <authorList>
            <person name="Liu J."/>
        </authorList>
    </citation>
    <scope>NUCLEOTIDE SEQUENCE [LARGE SCALE GENOMIC DNA]</scope>
    <source>
        <strain evidence="2 3">BN140002</strain>
    </source>
</reference>
<dbReference type="AlphaFoldDB" id="A0A5B2VFP3"/>
<dbReference type="PROSITE" id="PS51257">
    <property type="entry name" value="PROKAR_LIPOPROTEIN"/>
    <property type="match status" value="1"/>
</dbReference>
<gene>
    <name evidence="2" type="ORF">F0L46_10545</name>
</gene>
<keyword evidence="1" id="KW-0732">Signal</keyword>
<dbReference type="Proteomes" id="UP000323142">
    <property type="component" value="Unassembled WGS sequence"/>
</dbReference>
<keyword evidence="3" id="KW-1185">Reference proteome</keyword>
<name>A0A5B2VFP3_9HYPH</name>
<comment type="caution">
    <text evidence="2">The sequence shown here is derived from an EMBL/GenBank/DDBJ whole genome shotgun (WGS) entry which is preliminary data.</text>
</comment>
<dbReference type="RefSeq" id="WP_149817219.1">
    <property type="nucleotide sequence ID" value="NZ_VUOA01000019.1"/>
</dbReference>
<organism evidence="2 3">
    <name type="scientific">Salinarimonas soli</name>
    <dbReference type="NCBI Taxonomy" id="1638099"/>
    <lineage>
        <taxon>Bacteria</taxon>
        <taxon>Pseudomonadati</taxon>
        <taxon>Pseudomonadota</taxon>
        <taxon>Alphaproteobacteria</taxon>
        <taxon>Hyphomicrobiales</taxon>
        <taxon>Salinarimonadaceae</taxon>
        <taxon>Salinarimonas</taxon>
    </lineage>
</organism>
<sequence length="91" mass="8325">MKKIMTLAAAGALTMSVAACNTPGERAAGGAVIGGLGGAAVGAAVGGGRGALVGGALGAAGGAIVGAGTAPPADACPYGAYRGRDGRIYCY</sequence>
<evidence type="ECO:0008006" key="4">
    <source>
        <dbReference type="Google" id="ProtNLM"/>
    </source>
</evidence>
<evidence type="ECO:0000256" key="1">
    <source>
        <dbReference type="SAM" id="SignalP"/>
    </source>
</evidence>
<protein>
    <recommendedName>
        <fullName evidence="4">Bacteriocin</fullName>
    </recommendedName>
</protein>